<dbReference type="PANTHER" id="PTHR43046:SF16">
    <property type="entry name" value="ADP-RIBOSE PYROPHOSPHATASE YJHB-RELATED"/>
    <property type="match status" value="1"/>
</dbReference>
<comment type="cofactor">
    <cofactor evidence="1">
        <name>Mg(2+)</name>
        <dbReference type="ChEBI" id="CHEBI:18420"/>
    </cofactor>
</comment>
<evidence type="ECO:0000256" key="1">
    <source>
        <dbReference type="ARBA" id="ARBA00001946"/>
    </source>
</evidence>
<dbReference type="PROSITE" id="PS00893">
    <property type="entry name" value="NUDIX_BOX"/>
    <property type="match status" value="1"/>
</dbReference>
<feature type="domain" description="Nudix hydrolase" evidence="3">
    <location>
        <begin position="57"/>
        <end position="185"/>
    </location>
</feature>
<proteinExistence type="predicted"/>
<sequence length="188" mass="21540">MTAVDDLWYLADTASQQAAQAYHRLSERHEEYLETSHDERVSRRRFRTLARRIDRFGAPYGAHTLVHRPGEVLLCRHEGVDLWVLPGGGVDAGETFHETARRELAEEAGVDVRYDGLGLLSRVEVRCPGHRTWGVLPVYAARAESHDPTVNDPDGEITAARWFPFDDLPDDTRDRSDLRAWFERFGRE</sequence>
<dbReference type="GeneID" id="74942147"/>
<evidence type="ECO:0000259" key="3">
    <source>
        <dbReference type="PROSITE" id="PS51462"/>
    </source>
</evidence>
<protein>
    <submittedName>
        <fullName evidence="4">NUDIX domain-containing protein</fullName>
    </submittedName>
</protein>
<dbReference type="Proteomes" id="UP001057580">
    <property type="component" value="Chromosome"/>
</dbReference>
<dbReference type="Pfam" id="PF00293">
    <property type="entry name" value="NUDIX"/>
    <property type="match status" value="1"/>
</dbReference>
<dbReference type="InterPro" id="IPR020476">
    <property type="entry name" value="Nudix_hydrolase"/>
</dbReference>
<dbReference type="PROSITE" id="PS51462">
    <property type="entry name" value="NUDIX"/>
    <property type="match status" value="1"/>
</dbReference>
<dbReference type="KEGG" id="ssai:N0B31_06955"/>
<dbReference type="Gene3D" id="3.90.79.10">
    <property type="entry name" value="Nucleoside Triphosphate Pyrophosphohydrolase"/>
    <property type="match status" value="1"/>
</dbReference>
<dbReference type="InterPro" id="IPR015797">
    <property type="entry name" value="NUDIX_hydrolase-like_dom_sf"/>
</dbReference>
<dbReference type="PRINTS" id="PR00502">
    <property type="entry name" value="NUDIXFAMILY"/>
</dbReference>
<reference evidence="4" key="1">
    <citation type="submission" date="2022-09" db="EMBL/GenBank/DDBJ databases">
        <title>Diverse halophilic archaea isolated from saline environments.</title>
        <authorList>
            <person name="Cui H.-L."/>
        </authorList>
    </citation>
    <scope>NUCLEOTIDE SEQUENCE</scope>
    <source>
        <strain evidence="4">ZS-35-S2</strain>
    </source>
</reference>
<dbReference type="InterPro" id="IPR000086">
    <property type="entry name" value="NUDIX_hydrolase_dom"/>
</dbReference>
<evidence type="ECO:0000256" key="2">
    <source>
        <dbReference type="ARBA" id="ARBA00022801"/>
    </source>
</evidence>
<dbReference type="PANTHER" id="PTHR43046">
    <property type="entry name" value="GDP-MANNOSE MANNOSYL HYDROLASE"/>
    <property type="match status" value="1"/>
</dbReference>
<accession>A0A9E7R5K7</accession>
<dbReference type="AlphaFoldDB" id="A0A9E7R5K7"/>
<evidence type="ECO:0000313" key="4">
    <source>
        <dbReference type="EMBL" id="UWM56022.1"/>
    </source>
</evidence>
<dbReference type="GO" id="GO:0016787">
    <property type="term" value="F:hydrolase activity"/>
    <property type="evidence" value="ECO:0007669"/>
    <property type="project" value="UniProtKB-KW"/>
</dbReference>
<dbReference type="RefSeq" id="WP_260595142.1">
    <property type="nucleotide sequence ID" value="NZ_CP104003.1"/>
</dbReference>
<evidence type="ECO:0000313" key="5">
    <source>
        <dbReference type="Proteomes" id="UP001057580"/>
    </source>
</evidence>
<gene>
    <name evidence="4" type="ORF">N0B31_06955</name>
</gene>
<dbReference type="InterPro" id="IPR020084">
    <property type="entry name" value="NUDIX_hydrolase_CS"/>
</dbReference>
<organism evidence="4 5">
    <name type="scientific">Salinirubellus salinus</name>
    <dbReference type="NCBI Taxonomy" id="1364945"/>
    <lineage>
        <taxon>Archaea</taxon>
        <taxon>Methanobacteriati</taxon>
        <taxon>Methanobacteriota</taxon>
        <taxon>Stenosarchaea group</taxon>
        <taxon>Halobacteria</taxon>
        <taxon>Halobacteriales</taxon>
        <taxon>Natronomonadaceae</taxon>
        <taxon>Salinirubellus</taxon>
    </lineage>
</organism>
<dbReference type="EMBL" id="CP104003">
    <property type="protein sequence ID" value="UWM56022.1"/>
    <property type="molecule type" value="Genomic_DNA"/>
</dbReference>
<name>A0A9E7R5K7_9EURY</name>
<keyword evidence="2" id="KW-0378">Hydrolase</keyword>
<keyword evidence="5" id="KW-1185">Reference proteome</keyword>
<dbReference type="SUPFAM" id="SSF55811">
    <property type="entry name" value="Nudix"/>
    <property type="match status" value="1"/>
</dbReference>